<organism evidence="2">
    <name type="scientific">Chitinibacter mangrovi</name>
    <dbReference type="NCBI Taxonomy" id="3153927"/>
    <lineage>
        <taxon>Bacteria</taxon>
        <taxon>Pseudomonadati</taxon>
        <taxon>Pseudomonadota</taxon>
        <taxon>Betaproteobacteria</taxon>
        <taxon>Neisseriales</taxon>
        <taxon>Chitinibacteraceae</taxon>
        <taxon>Chitinibacter</taxon>
    </lineage>
</organism>
<gene>
    <name evidence="2" type="ORF">ABHF33_15075</name>
</gene>
<feature type="domain" description="N-acetyltransferase" evidence="1">
    <location>
        <begin position="4"/>
        <end position="163"/>
    </location>
</feature>
<sequence length="163" mass="17679">MSSPLIRNIAPTDLPHILHIQSACYPADLLEDAVTFAAKLQFAPHCNWLIEMHGQPLGYLFTHPWAGDTPPALNRGDAAWPAQADRFYLHDLAIDPAGRGLQLGITLAQHALDWGTAAGFPVAMLVAVGQADIFWRKLGFTATAVQDAALAQYGNALLMQKKL</sequence>
<proteinExistence type="predicted"/>
<dbReference type="EMBL" id="CP157355">
    <property type="protein sequence ID" value="XBM00361.1"/>
    <property type="molecule type" value="Genomic_DNA"/>
</dbReference>
<dbReference type="InterPro" id="IPR000182">
    <property type="entry name" value="GNAT_dom"/>
</dbReference>
<name>A0AAU7F963_9NEIS</name>
<dbReference type="Gene3D" id="3.40.630.30">
    <property type="match status" value="1"/>
</dbReference>
<dbReference type="RefSeq" id="WP_348944716.1">
    <property type="nucleotide sequence ID" value="NZ_CP157355.1"/>
</dbReference>
<reference evidence="2" key="1">
    <citation type="submission" date="2024-05" db="EMBL/GenBank/DDBJ databases">
        <authorList>
            <person name="Yang L."/>
            <person name="Pan L."/>
        </authorList>
    </citation>
    <scope>NUCLEOTIDE SEQUENCE</scope>
    <source>
        <strain evidence="2">FCG-7</strain>
    </source>
</reference>
<dbReference type="PROSITE" id="PS51186">
    <property type="entry name" value="GNAT"/>
    <property type="match status" value="1"/>
</dbReference>
<evidence type="ECO:0000259" key="1">
    <source>
        <dbReference type="PROSITE" id="PS51186"/>
    </source>
</evidence>
<dbReference type="Pfam" id="PF00583">
    <property type="entry name" value="Acetyltransf_1"/>
    <property type="match status" value="1"/>
</dbReference>
<dbReference type="AlphaFoldDB" id="A0AAU7F963"/>
<dbReference type="KEGG" id="cmav:ABHF33_15075"/>
<dbReference type="CDD" id="cd04301">
    <property type="entry name" value="NAT_SF"/>
    <property type="match status" value="1"/>
</dbReference>
<accession>A0AAU7F963</accession>
<protein>
    <submittedName>
        <fullName evidence="2">GNAT family N-acetyltransferase</fullName>
    </submittedName>
</protein>
<dbReference type="InterPro" id="IPR016181">
    <property type="entry name" value="Acyl_CoA_acyltransferase"/>
</dbReference>
<dbReference type="GO" id="GO:0016747">
    <property type="term" value="F:acyltransferase activity, transferring groups other than amino-acyl groups"/>
    <property type="evidence" value="ECO:0007669"/>
    <property type="project" value="InterPro"/>
</dbReference>
<evidence type="ECO:0000313" key="2">
    <source>
        <dbReference type="EMBL" id="XBM00361.1"/>
    </source>
</evidence>
<dbReference type="SUPFAM" id="SSF55729">
    <property type="entry name" value="Acyl-CoA N-acyltransferases (Nat)"/>
    <property type="match status" value="1"/>
</dbReference>